<keyword evidence="5" id="KW-1133">Transmembrane helix</keyword>
<keyword evidence="1 3" id="KW-0479">Metal-binding</keyword>
<evidence type="ECO:0000256" key="1">
    <source>
        <dbReference type="ARBA" id="ARBA00022771"/>
    </source>
</evidence>
<dbReference type="Gene3D" id="3.30.40.10">
    <property type="entry name" value="Zinc/RING finger domain, C3HC4 (zinc finger)"/>
    <property type="match status" value="1"/>
</dbReference>
<dbReference type="Proteomes" id="UP001235939">
    <property type="component" value="Chromosome 18"/>
</dbReference>
<dbReference type="SUPFAM" id="SSF57850">
    <property type="entry name" value="RING/U-box"/>
    <property type="match status" value="1"/>
</dbReference>
<keyword evidence="8" id="KW-1185">Reference proteome</keyword>
<dbReference type="InterPro" id="IPR042494">
    <property type="entry name" value="RNF103"/>
</dbReference>
<feature type="compositionally biased region" description="Low complexity" evidence="4">
    <location>
        <begin position="513"/>
        <end position="529"/>
    </location>
</feature>
<keyword evidence="5" id="KW-0812">Transmembrane</keyword>
<evidence type="ECO:0000256" key="3">
    <source>
        <dbReference type="PROSITE-ProRule" id="PRU00175"/>
    </source>
</evidence>
<proteinExistence type="predicted"/>
<evidence type="ECO:0000256" key="5">
    <source>
        <dbReference type="SAM" id="Phobius"/>
    </source>
</evidence>
<evidence type="ECO:0000259" key="6">
    <source>
        <dbReference type="PROSITE" id="PS50089"/>
    </source>
</evidence>
<feature type="transmembrane region" description="Helical" evidence="5">
    <location>
        <begin position="378"/>
        <end position="398"/>
    </location>
</feature>
<protein>
    <submittedName>
        <fullName evidence="7">RNF103</fullName>
    </submittedName>
</protein>
<dbReference type="PROSITE" id="PS50089">
    <property type="entry name" value="ZF_RING_2"/>
    <property type="match status" value="1"/>
</dbReference>
<dbReference type="CDD" id="cd16473">
    <property type="entry name" value="RING-H2_RNF103"/>
    <property type="match status" value="1"/>
</dbReference>
<keyword evidence="1 3" id="KW-0863">Zinc-finger</keyword>
<reference evidence="7 8" key="1">
    <citation type="submission" date="2022-01" db="EMBL/GenBank/DDBJ databases">
        <title>A chromosomal length assembly of Cordylochernes scorpioides.</title>
        <authorList>
            <person name="Zeh D."/>
            <person name="Zeh J."/>
        </authorList>
    </citation>
    <scope>NUCLEOTIDE SEQUENCE [LARGE SCALE GENOMIC DNA]</scope>
    <source>
        <strain evidence="7">IN4F17</strain>
        <tissue evidence="7">Whole Body</tissue>
    </source>
</reference>
<dbReference type="InterPro" id="IPR001841">
    <property type="entry name" value="Znf_RING"/>
</dbReference>
<gene>
    <name evidence="7" type="ORF">LAZ67_18001531</name>
</gene>
<feature type="domain" description="RING-type" evidence="6">
    <location>
        <begin position="555"/>
        <end position="597"/>
    </location>
</feature>
<feature type="region of interest" description="Disordered" evidence="4">
    <location>
        <begin position="477"/>
        <end position="545"/>
    </location>
</feature>
<dbReference type="PANTHER" id="PTHR15302">
    <property type="entry name" value="E3 UBIQUITIN-PROTEIN LIGASE RNF103"/>
    <property type="match status" value="1"/>
</dbReference>
<evidence type="ECO:0000256" key="2">
    <source>
        <dbReference type="ARBA" id="ARBA00022833"/>
    </source>
</evidence>
<keyword evidence="5" id="KW-0472">Membrane</keyword>
<feature type="transmembrane region" description="Helical" evidence="5">
    <location>
        <begin position="12"/>
        <end position="32"/>
    </location>
</feature>
<keyword evidence="2" id="KW-0862">Zinc</keyword>
<evidence type="ECO:0000313" key="8">
    <source>
        <dbReference type="Proteomes" id="UP001235939"/>
    </source>
</evidence>
<dbReference type="SMART" id="SM00184">
    <property type="entry name" value="RING"/>
    <property type="match status" value="1"/>
</dbReference>
<sequence length="606" mass="68531">MWLTDDTWQVAAAVMWLKLALLSLYLVAVFVVSRVLEAMAWYPQVFCRSLHPAASHGAKCEEDPSPTYFSCGPHFYEEVEDTKDSAWLVQVMAARSSVEMLNHNPGAPSLPLWCPHRSLPLLPRPEVLVKLVVVFKPLVLCLKKGWTSSRLVLALPRGNMKAKEDVILHHYKGPVAAPDILRWVHSRMAARVAAVSVPEAWLDSTGPEEVRVLAYTALLEAPLLLSALAVRFTGRVKFGVVTNHPTVSKQPIYIVATPEAKHQYGREKGEHLNYHSMERYLRSLSPEMNDALLLSIFLTNLYLGFDLFLPPRRRAWQAARYALNLVRYNSLLFLGWLLVLTLYQFSFMHSATSVLTWAVRVLAQTPLAGALRHDWAHLYSLVFVALTYAAFGLGVLLCHRSNQTEQEEGEDPWWWTADSFPMNYLFRRSMRANYSQHFEVGVEMLIERLAVPHLWLQPIIPPDYIKDLPVWIYHPSSSSGDEDPTEVQPPSQTKQRLPTLLPCSRVQDGPKGSGSKLSTSGGETKAAVPLPLPPRRPPERVAPRPPANMRPCHDCPICLEDYQPYQEICGLPCGHSYHCPCIMSWLLRDNHCCPVCRQTSYPSHRT</sequence>
<dbReference type="PANTHER" id="PTHR15302:SF0">
    <property type="entry name" value="E3 UBIQUITIN-PROTEIN LIGASE RNF103"/>
    <property type="match status" value="1"/>
</dbReference>
<name>A0ABY6LJK8_9ARAC</name>
<dbReference type="EMBL" id="CP092880">
    <property type="protein sequence ID" value="UYV80053.1"/>
    <property type="molecule type" value="Genomic_DNA"/>
</dbReference>
<evidence type="ECO:0000313" key="7">
    <source>
        <dbReference type="EMBL" id="UYV80053.1"/>
    </source>
</evidence>
<feature type="transmembrane region" description="Helical" evidence="5">
    <location>
        <begin position="330"/>
        <end position="358"/>
    </location>
</feature>
<dbReference type="InterPro" id="IPR013083">
    <property type="entry name" value="Znf_RING/FYVE/PHD"/>
</dbReference>
<evidence type="ECO:0000256" key="4">
    <source>
        <dbReference type="SAM" id="MobiDB-lite"/>
    </source>
</evidence>
<organism evidence="7 8">
    <name type="scientific">Cordylochernes scorpioides</name>
    <dbReference type="NCBI Taxonomy" id="51811"/>
    <lineage>
        <taxon>Eukaryota</taxon>
        <taxon>Metazoa</taxon>
        <taxon>Ecdysozoa</taxon>
        <taxon>Arthropoda</taxon>
        <taxon>Chelicerata</taxon>
        <taxon>Arachnida</taxon>
        <taxon>Pseudoscorpiones</taxon>
        <taxon>Cheliferoidea</taxon>
        <taxon>Chernetidae</taxon>
        <taxon>Cordylochernes</taxon>
    </lineage>
</organism>
<dbReference type="Pfam" id="PF13639">
    <property type="entry name" value="zf-RING_2"/>
    <property type="match status" value="1"/>
</dbReference>
<accession>A0ABY6LJK8</accession>